<evidence type="ECO:0000256" key="1">
    <source>
        <dbReference type="SAM" id="MobiDB-lite"/>
    </source>
</evidence>
<evidence type="ECO:0000313" key="2">
    <source>
        <dbReference type="EMBL" id="GAF70239.1"/>
    </source>
</evidence>
<comment type="caution">
    <text evidence="2">The sequence shown here is derived from an EMBL/GenBank/DDBJ whole genome shotgun (WGS) entry which is preliminary data.</text>
</comment>
<sequence length="227" mass="26844">MAEEKIEPKELSMSNTKKEMLDAYNALLKQLQEKREAELKPEKIIEEKKKREVVEVAETLSSEGVVKEIGNLKLELGKMLTQISDGLEEEVNKYKKTQNAIKIKEEELKELYEIEKSAETLAALIEAQNQKRREFESEMTARKEELNREIQAMREEWGKEKKGHEAEMKERDAAEAKKREREKEEYGYSFKREQQLAKDKFEDEKAKTEKVIQLKKEQMEKDLTERE</sequence>
<accession>X0RN38</accession>
<feature type="non-terminal residue" evidence="2">
    <location>
        <position position="227"/>
    </location>
</feature>
<proteinExistence type="predicted"/>
<reference evidence="2" key="1">
    <citation type="journal article" date="2014" name="Front. Microbiol.">
        <title>High frequency of phylogenetically diverse reductive dehalogenase-homologous genes in deep subseafloor sedimentary metagenomes.</title>
        <authorList>
            <person name="Kawai M."/>
            <person name="Futagami T."/>
            <person name="Toyoda A."/>
            <person name="Takaki Y."/>
            <person name="Nishi S."/>
            <person name="Hori S."/>
            <person name="Arai W."/>
            <person name="Tsubouchi T."/>
            <person name="Morono Y."/>
            <person name="Uchiyama I."/>
            <person name="Ito T."/>
            <person name="Fujiyama A."/>
            <person name="Inagaki F."/>
            <person name="Takami H."/>
        </authorList>
    </citation>
    <scope>NUCLEOTIDE SEQUENCE</scope>
    <source>
        <strain evidence="2">Expedition CK06-06</strain>
    </source>
</reference>
<organism evidence="2">
    <name type="scientific">marine sediment metagenome</name>
    <dbReference type="NCBI Taxonomy" id="412755"/>
    <lineage>
        <taxon>unclassified sequences</taxon>
        <taxon>metagenomes</taxon>
        <taxon>ecological metagenomes</taxon>
    </lineage>
</organism>
<feature type="region of interest" description="Disordered" evidence="1">
    <location>
        <begin position="156"/>
        <end position="227"/>
    </location>
</feature>
<dbReference type="EMBL" id="BARS01002621">
    <property type="protein sequence ID" value="GAF70239.1"/>
    <property type="molecule type" value="Genomic_DNA"/>
</dbReference>
<protein>
    <submittedName>
        <fullName evidence="2">Uncharacterized protein</fullName>
    </submittedName>
</protein>
<gene>
    <name evidence="2" type="ORF">S01H1_05024</name>
</gene>
<name>X0RN38_9ZZZZ</name>
<dbReference type="AlphaFoldDB" id="X0RN38"/>